<reference evidence="1 2" key="1">
    <citation type="submission" date="2022-03" db="EMBL/GenBank/DDBJ databases">
        <title>Taxonomic description of new species and reclassification of some bacterial strains.</title>
        <authorList>
            <person name="Ndongo S."/>
        </authorList>
    </citation>
    <scope>NUCLEOTIDE SEQUENCE [LARGE SCALE GENOMIC DNA]</scope>
    <source>
        <strain evidence="1 2">Marseille-P6666</strain>
    </source>
</reference>
<dbReference type="GeneID" id="84024488"/>
<evidence type="ECO:0000313" key="2">
    <source>
        <dbReference type="Proteomes" id="UP001202031"/>
    </source>
</evidence>
<dbReference type="InterPro" id="IPR026325">
    <property type="entry name" value="DUF932"/>
</dbReference>
<organism evidence="1 2">
    <name type="scientific">Akkermansia massiliensis</name>
    <dbReference type="NCBI Taxonomy" id="2927224"/>
    <lineage>
        <taxon>Bacteria</taxon>
        <taxon>Pseudomonadati</taxon>
        <taxon>Verrucomicrobiota</taxon>
        <taxon>Verrucomicrobiia</taxon>
        <taxon>Verrucomicrobiales</taxon>
        <taxon>Akkermansiaceae</taxon>
        <taxon>Akkermansia</taxon>
    </lineage>
</organism>
<dbReference type="Proteomes" id="UP001202031">
    <property type="component" value="Unassembled WGS sequence"/>
</dbReference>
<protein>
    <submittedName>
        <fullName evidence="1">DUF945 domain-containing protein</fullName>
    </submittedName>
</protein>
<evidence type="ECO:0000313" key="1">
    <source>
        <dbReference type="EMBL" id="MCL6657926.1"/>
    </source>
</evidence>
<sequence length="293" mass="33158">MNPIIALPHHPVAARNILPLEDTRQAAHLQRRNIMPEPAAAPVIPPTVFRKGLLLHCGAEVVDRRTLSRVETPSCTESWFPLPHDFLLKEVESQLTAHGFGIGETTHALSHEGKRYFGVLQILQPDDGPGDYSWIVGIRNSHDKTFPASLVMGTRVFVCDNLAFNGEVKLSRKHTRFAVRDLRFMTSRAVGRLGEQFHREDERIAAYKKQRLTDKAAHDLLIRAVDCRAITPTVLPEVIRYWREPLHEEFRSRTVWSLFNAFTEQFKAVNPHVVAKRSQALHGLCDSVCGLIS</sequence>
<comment type="caution">
    <text evidence="1">The sequence shown here is derived from an EMBL/GenBank/DDBJ whole genome shotgun (WGS) entry which is preliminary data.</text>
</comment>
<dbReference type="Pfam" id="PF06067">
    <property type="entry name" value="DUF932"/>
    <property type="match status" value="1"/>
</dbReference>
<accession>A0ABT0RAI6</accession>
<dbReference type="EMBL" id="JAMGSI010000002">
    <property type="protein sequence ID" value="MCL6657926.1"/>
    <property type="molecule type" value="Genomic_DNA"/>
</dbReference>
<name>A0ABT0RAI6_9BACT</name>
<proteinExistence type="predicted"/>
<dbReference type="RefSeq" id="WP_215451177.1">
    <property type="nucleotide sequence ID" value="NZ_CP072027.1"/>
</dbReference>
<keyword evidence="2" id="KW-1185">Reference proteome</keyword>
<gene>
    <name evidence="1" type="ORF">M8N44_11460</name>
</gene>